<feature type="region of interest" description="Disordered" evidence="1">
    <location>
        <begin position="1433"/>
        <end position="1456"/>
    </location>
</feature>
<feature type="compositionally biased region" description="Low complexity" evidence="1">
    <location>
        <begin position="919"/>
        <end position="931"/>
    </location>
</feature>
<gene>
    <name evidence="2" type="ORF">SHERM_13034</name>
</gene>
<feature type="compositionally biased region" description="Low complexity" evidence="1">
    <location>
        <begin position="355"/>
        <end position="376"/>
    </location>
</feature>
<feature type="compositionally biased region" description="Low complexity" evidence="1">
    <location>
        <begin position="149"/>
        <end position="165"/>
    </location>
</feature>
<dbReference type="GO" id="GO:0042752">
    <property type="term" value="P:regulation of circadian rhythm"/>
    <property type="evidence" value="ECO:0007669"/>
    <property type="project" value="InterPro"/>
</dbReference>
<accession>A0A9N7R3U4</accession>
<dbReference type="Proteomes" id="UP001153555">
    <property type="component" value="Unassembled WGS sequence"/>
</dbReference>
<evidence type="ECO:0000313" key="2">
    <source>
        <dbReference type="EMBL" id="CAA0812287.1"/>
    </source>
</evidence>
<comment type="caution">
    <text evidence="2">The sequence shown here is derived from an EMBL/GenBank/DDBJ whole genome shotgun (WGS) entry which is preliminary data.</text>
</comment>
<feature type="compositionally biased region" description="Low complexity" evidence="1">
    <location>
        <begin position="226"/>
        <end position="235"/>
    </location>
</feature>
<dbReference type="PANTHER" id="PTHR34798">
    <property type="entry name" value="PROTEIN TIME FOR COFFEE"/>
    <property type="match status" value="1"/>
</dbReference>
<feature type="compositionally biased region" description="Polar residues" evidence="1">
    <location>
        <begin position="1159"/>
        <end position="1179"/>
    </location>
</feature>
<feature type="region of interest" description="Disordered" evidence="1">
    <location>
        <begin position="771"/>
        <end position="802"/>
    </location>
</feature>
<feature type="compositionally biased region" description="Polar residues" evidence="1">
    <location>
        <begin position="1222"/>
        <end position="1239"/>
    </location>
</feature>
<dbReference type="GO" id="GO:0005634">
    <property type="term" value="C:nucleus"/>
    <property type="evidence" value="ECO:0007669"/>
    <property type="project" value="TreeGrafter"/>
</dbReference>
<feature type="region of interest" description="Disordered" evidence="1">
    <location>
        <begin position="1"/>
        <end position="118"/>
    </location>
</feature>
<feature type="compositionally biased region" description="Low complexity" evidence="1">
    <location>
        <begin position="1143"/>
        <end position="1158"/>
    </location>
</feature>
<feature type="compositionally biased region" description="Low complexity" evidence="1">
    <location>
        <begin position="300"/>
        <end position="311"/>
    </location>
</feature>
<proteinExistence type="predicted"/>
<feature type="compositionally biased region" description="Basic and acidic residues" evidence="1">
    <location>
        <begin position="645"/>
        <end position="656"/>
    </location>
</feature>
<sequence length="1456" mass="155695">MDRNRESRRASIVGSNGFNRRRYRTNSVRDSPDEDGGLELQESVRLRERVKKYPDRERERERDRERYRERERDLRERSSRIKRRRAERLASHKDDTGGDDTSDESLNDDEDDEYEENVTSTIKMLSPAVGSVSNHQVHVGNHHHHNHSHSSGFSQQQHNSNSSSNILINSSHHLQHRKTFPPISSSSSAKVLRAPPVWKSGDEMISVSVPRKARSASTKRSHDWISSTSNNNSSGGVSGGADQIPAQPTSSPARPTHMSASTAPPAAADPPSPSSSNASIRKKLKHSANNTAGPKPKPPKVSALSSKLSSSHPEELEIEIAEVLYGLMTQSQGPSSSNKEEPREVNHLSIDAKSRNSSPISNSTSNNNTNNNSMNNLHPGPNSGPLSAVAQTRKRPRQVPERSTLGARTKPETDETSDNKMLGSAGETASEAVGINSVISQDSTKSDLELKPSADEFRESRDWVVGKEDVSSSKEQESPAVRGQDTSSRDSPSVATASSAADTPINGNLPGVGVEKEEKFEIDLMAPPTQARSSPERETNIDLSASTIVDRDMNHVTVSKDNDNDKAKSESGSLHSLNVAAEEKKSEESESNNKAIDNKGRDIDLHLDLDKPDKDVVSSSINAKDNKSRRQIQKQAQPQVPFKVAGKEEPPFEKPGHSASSLPLPMQSWPGGLPPMGYMAPLQGVVSMDGSSVAPAHLQPLFSQPRPKRCATHCHIARNIHCLQQFMKMNPFWPAPTGSPASLFGSKPCNFNVGSPVDLSIAARGVSSLQDKGPGLASAPNNVGKDKSSQPANSSDSAQKKQQILIQQALPQALPPVAPSNLLGPTFIFPLNQQQAATVGKSTSTVSASNMATTSSSAPATAMSFSYPNMSPSETTQYLAILQNNAFPPFPIPTVGAPPNYRGGAPTQPMPLFNGPFYSSQIINHHQSQQHLPPPNQPQFHHNASAPNNSSSGKHMQQRPPQSGGAPSLQQNSSSSHKSHASHNNLSLPIQPQNFALMTTPPVGLGAAGSNQNEKKSHQQSQHQQQIMKSGVETLPPHTFAMSFGPINVTPAAGPGIDKAAVVQNQAMFQTFSDATRQSVQMMPVDAQTTQKLIRISEEGKPGNVDLPREDERKSFAFSRSTDMANGPATSCSVQGITVIDSSSASMNSNSSGTSPQSPQWKNSARTPASQAQGPSSLGPSGVSMHKNISQQHSRTQQPMHTQISFGGTQKQSLSSQGQQQIAPSSGNQVGSPTTSSISKGAMSGSPRTPSSASTNNKTGQGSSFSTQQTKNSPSMPNQKSPSILGNPHAAKNQLQQQQSQPKTMQQAQLFFSSPYSPSHPHHSTGSANAAVAGPSGYYMTQRRSGSDQHQRGPGGATLMSSSGVLSLCTPVSLSNASTNDPTTAIATATCNAKGGGFQSQGMMHVSPFGAQSSAMLLPAGFSYIHPVPAGVQVKPAEQKQPAGNDNLHPWQPEKK</sequence>
<organism evidence="2 3">
    <name type="scientific">Striga hermonthica</name>
    <name type="common">Purple witchweed</name>
    <name type="synonym">Buchnera hermonthica</name>
    <dbReference type="NCBI Taxonomy" id="68872"/>
    <lineage>
        <taxon>Eukaryota</taxon>
        <taxon>Viridiplantae</taxon>
        <taxon>Streptophyta</taxon>
        <taxon>Embryophyta</taxon>
        <taxon>Tracheophyta</taxon>
        <taxon>Spermatophyta</taxon>
        <taxon>Magnoliopsida</taxon>
        <taxon>eudicotyledons</taxon>
        <taxon>Gunneridae</taxon>
        <taxon>Pentapetalae</taxon>
        <taxon>asterids</taxon>
        <taxon>lamiids</taxon>
        <taxon>Lamiales</taxon>
        <taxon>Orobanchaceae</taxon>
        <taxon>Buchnereae</taxon>
        <taxon>Striga</taxon>
    </lineage>
</organism>
<dbReference type="InterPro" id="IPR039317">
    <property type="entry name" value="TIC"/>
</dbReference>
<keyword evidence="3" id="KW-1185">Reference proteome</keyword>
<feature type="compositionally biased region" description="Polar residues" evidence="1">
    <location>
        <begin position="1246"/>
        <end position="1284"/>
    </location>
</feature>
<feature type="region of interest" description="Disordered" evidence="1">
    <location>
        <begin position="898"/>
        <end position="1028"/>
    </location>
</feature>
<feature type="compositionally biased region" description="Low complexity" evidence="1">
    <location>
        <begin position="1207"/>
        <end position="1221"/>
    </location>
</feature>
<feature type="region of interest" description="Disordered" evidence="1">
    <location>
        <begin position="329"/>
        <end position="662"/>
    </location>
</feature>
<reference evidence="2" key="1">
    <citation type="submission" date="2019-12" db="EMBL/GenBank/DDBJ databases">
        <authorList>
            <person name="Scholes J."/>
        </authorList>
    </citation>
    <scope>NUCLEOTIDE SEQUENCE</scope>
</reference>
<feature type="compositionally biased region" description="Low complexity" evidence="1">
    <location>
        <begin position="968"/>
        <end position="988"/>
    </location>
</feature>
<evidence type="ECO:0000256" key="1">
    <source>
        <dbReference type="SAM" id="MobiDB-lite"/>
    </source>
</evidence>
<feature type="compositionally biased region" description="Low complexity" evidence="1">
    <location>
        <begin position="943"/>
        <end position="952"/>
    </location>
</feature>
<feature type="compositionally biased region" description="Polar residues" evidence="1">
    <location>
        <begin position="484"/>
        <end position="501"/>
    </location>
</feature>
<feature type="compositionally biased region" description="Polar residues" evidence="1">
    <location>
        <begin position="1187"/>
        <end position="1206"/>
    </location>
</feature>
<feature type="compositionally biased region" description="Low complexity" evidence="1">
    <location>
        <begin position="1294"/>
        <end position="1319"/>
    </location>
</feature>
<name>A0A9N7R3U4_STRHE</name>
<feature type="compositionally biased region" description="Acidic residues" evidence="1">
    <location>
        <begin position="97"/>
        <end position="116"/>
    </location>
</feature>
<dbReference type="OrthoDB" id="784889at2759"/>
<feature type="compositionally biased region" description="Basic and acidic residues" evidence="1">
    <location>
        <begin position="549"/>
        <end position="569"/>
    </location>
</feature>
<feature type="region of interest" description="Disordered" evidence="1">
    <location>
        <begin position="209"/>
        <end position="314"/>
    </location>
</feature>
<dbReference type="PANTHER" id="PTHR34798:SF2">
    <property type="entry name" value="PROTEIN TIME FOR COFFEE"/>
    <property type="match status" value="1"/>
</dbReference>
<dbReference type="EMBL" id="CACSLK010009942">
    <property type="protein sequence ID" value="CAA0812287.1"/>
    <property type="molecule type" value="Genomic_DNA"/>
</dbReference>
<feature type="compositionally biased region" description="Basic and acidic residues" evidence="1">
    <location>
        <begin position="42"/>
        <end position="79"/>
    </location>
</feature>
<feature type="compositionally biased region" description="Basic and acidic residues" evidence="1">
    <location>
        <begin position="338"/>
        <end position="354"/>
    </location>
</feature>
<feature type="region of interest" description="Disordered" evidence="1">
    <location>
        <begin position="1143"/>
        <end position="1359"/>
    </location>
</feature>
<evidence type="ECO:0000313" key="3">
    <source>
        <dbReference type="Proteomes" id="UP001153555"/>
    </source>
</evidence>
<feature type="region of interest" description="Disordered" evidence="1">
    <location>
        <begin position="138"/>
        <end position="165"/>
    </location>
</feature>
<feature type="compositionally biased region" description="Basic and acidic residues" evidence="1">
    <location>
        <begin position="444"/>
        <end position="477"/>
    </location>
</feature>
<feature type="compositionally biased region" description="Basic and acidic residues" evidence="1">
    <location>
        <begin position="87"/>
        <end position="96"/>
    </location>
</feature>
<protein>
    <submittedName>
        <fullName evidence="2">Protein TIME FOR COFFEE</fullName>
    </submittedName>
</protein>
<feature type="compositionally biased region" description="Basic and acidic residues" evidence="1">
    <location>
        <begin position="596"/>
        <end position="616"/>
    </location>
</feature>